<sequence length="93" mass="9831">MFAGNRAAPALVASSTDEFRPSGQDYPVIPSGTRVPRTGSTMAMLRTVQERLGHTDGKSTMIYTHVLNRGGGVRSPADVKSRGTEIGCEPIVG</sequence>
<dbReference type="GO" id="GO:0003677">
    <property type="term" value="F:DNA binding"/>
    <property type="evidence" value="ECO:0007669"/>
    <property type="project" value="InterPro"/>
</dbReference>
<dbReference type="AlphaFoldDB" id="A0A564ZI24"/>
<reference evidence="3 4" key="1">
    <citation type="submission" date="2019-07" db="EMBL/GenBank/DDBJ databases">
        <authorList>
            <person name="Cremers G."/>
        </authorList>
    </citation>
    <scope>NUCLEOTIDE SEQUENCE [LARGE SCALE GENOMIC DNA]</scope>
</reference>
<gene>
    <name evidence="3" type="ORF">MELA_00554</name>
</gene>
<dbReference type="GO" id="GO:0015074">
    <property type="term" value="P:DNA integration"/>
    <property type="evidence" value="ECO:0007669"/>
    <property type="project" value="InterPro"/>
</dbReference>
<evidence type="ECO:0000256" key="1">
    <source>
        <dbReference type="ARBA" id="ARBA00023172"/>
    </source>
</evidence>
<evidence type="ECO:0000313" key="3">
    <source>
        <dbReference type="EMBL" id="VUZ84188.1"/>
    </source>
</evidence>
<keyword evidence="4" id="KW-1185">Reference proteome</keyword>
<name>A0A564ZI24_9BACT</name>
<accession>A0A564ZI24</accession>
<dbReference type="Gene3D" id="1.10.443.10">
    <property type="entry name" value="Intergrase catalytic core"/>
    <property type="match status" value="1"/>
</dbReference>
<dbReference type="InterPro" id="IPR013762">
    <property type="entry name" value="Integrase-like_cat_sf"/>
</dbReference>
<protein>
    <submittedName>
        <fullName evidence="3">Integrase</fullName>
    </submittedName>
</protein>
<keyword evidence="1" id="KW-0233">DNA recombination</keyword>
<organism evidence="3 4">
    <name type="scientific">Candidatus Methylomirabilis lanthanidiphila</name>
    <dbReference type="NCBI Taxonomy" id="2211376"/>
    <lineage>
        <taxon>Bacteria</taxon>
        <taxon>Candidatus Methylomirabilota</taxon>
        <taxon>Candidatus Methylomirabilia</taxon>
        <taxon>Candidatus Methylomirabilales</taxon>
        <taxon>Candidatus Methylomirabilaceae</taxon>
        <taxon>Candidatus Methylomirabilis</taxon>
    </lineage>
</organism>
<dbReference type="EMBL" id="CABIKM010000008">
    <property type="protein sequence ID" value="VUZ84188.1"/>
    <property type="molecule type" value="Genomic_DNA"/>
</dbReference>
<dbReference type="GO" id="GO:0006310">
    <property type="term" value="P:DNA recombination"/>
    <property type="evidence" value="ECO:0007669"/>
    <property type="project" value="UniProtKB-KW"/>
</dbReference>
<proteinExistence type="predicted"/>
<dbReference type="Proteomes" id="UP000334340">
    <property type="component" value="Unassembled WGS sequence"/>
</dbReference>
<evidence type="ECO:0000256" key="2">
    <source>
        <dbReference type="SAM" id="MobiDB-lite"/>
    </source>
</evidence>
<dbReference type="InterPro" id="IPR011010">
    <property type="entry name" value="DNA_brk_join_enz"/>
</dbReference>
<dbReference type="SUPFAM" id="SSF56349">
    <property type="entry name" value="DNA breaking-rejoining enzymes"/>
    <property type="match status" value="1"/>
</dbReference>
<feature type="region of interest" description="Disordered" evidence="2">
    <location>
        <begin position="1"/>
        <end position="37"/>
    </location>
</feature>
<evidence type="ECO:0000313" key="4">
    <source>
        <dbReference type="Proteomes" id="UP000334340"/>
    </source>
</evidence>